<evidence type="ECO:0000256" key="1">
    <source>
        <dbReference type="SAM" id="SignalP"/>
    </source>
</evidence>
<organism evidence="2 3">
    <name type="scientific">Flavobacterium haoranii</name>
    <dbReference type="NCBI Taxonomy" id="683124"/>
    <lineage>
        <taxon>Bacteria</taxon>
        <taxon>Pseudomonadati</taxon>
        <taxon>Bacteroidota</taxon>
        <taxon>Flavobacteriia</taxon>
        <taxon>Flavobacteriales</taxon>
        <taxon>Flavobacteriaceae</taxon>
        <taxon>Flavobacterium</taxon>
    </lineage>
</organism>
<feature type="chain" id="PRO_5012997249" description="DUF3575 domain-containing protein" evidence="1">
    <location>
        <begin position="19"/>
        <end position="170"/>
    </location>
</feature>
<dbReference type="InterPro" id="IPR036709">
    <property type="entry name" value="Autotransporte_beta_dom_sf"/>
</dbReference>
<accession>A0A1M6H750</accession>
<dbReference type="STRING" id="683124.SAMN05444337_1449"/>
<dbReference type="InterPro" id="IPR021958">
    <property type="entry name" value="DUF3575"/>
</dbReference>
<dbReference type="Proteomes" id="UP000184232">
    <property type="component" value="Unassembled WGS sequence"/>
</dbReference>
<evidence type="ECO:0000313" key="3">
    <source>
        <dbReference type="Proteomes" id="UP000184232"/>
    </source>
</evidence>
<keyword evidence="1" id="KW-0732">Signal</keyword>
<sequence length="170" mass="18973">MKKILLPLVFLFFNNLFSQENIVKASSIVGNIGVQYERSLSPHFSVVGQVGYSMTRIFINDNDYSSTGIGYYVEGRYYFSKNNALMEGWHIGPYYNSINTKSKELNDAKTTMTSLGITAGYQWQTDSGFAFGLIFGGGNLDFKSDIPQAESFLGDINFLPNLGLTLGYNF</sequence>
<evidence type="ECO:0008006" key="4">
    <source>
        <dbReference type="Google" id="ProtNLM"/>
    </source>
</evidence>
<dbReference type="SUPFAM" id="SSF103515">
    <property type="entry name" value="Autotransporter"/>
    <property type="match status" value="1"/>
</dbReference>
<dbReference type="RefSeq" id="WP_178138347.1">
    <property type="nucleotide sequence ID" value="NZ_CP045292.1"/>
</dbReference>
<dbReference type="EMBL" id="FQZH01000002">
    <property type="protein sequence ID" value="SHJ17933.1"/>
    <property type="molecule type" value="Genomic_DNA"/>
</dbReference>
<dbReference type="Pfam" id="PF12099">
    <property type="entry name" value="DUF3575"/>
    <property type="match status" value="1"/>
</dbReference>
<evidence type="ECO:0000313" key="2">
    <source>
        <dbReference type="EMBL" id="SHJ17933.1"/>
    </source>
</evidence>
<proteinExistence type="predicted"/>
<gene>
    <name evidence="2" type="ORF">SAMN05444337_1449</name>
</gene>
<protein>
    <recommendedName>
        <fullName evidence="4">DUF3575 domain-containing protein</fullName>
    </recommendedName>
</protein>
<reference evidence="2 3" key="1">
    <citation type="submission" date="2016-11" db="EMBL/GenBank/DDBJ databases">
        <authorList>
            <person name="Jaros S."/>
            <person name="Januszkiewicz K."/>
            <person name="Wedrychowicz H."/>
        </authorList>
    </citation>
    <scope>NUCLEOTIDE SEQUENCE [LARGE SCALE GENOMIC DNA]</scope>
    <source>
        <strain evidence="2 3">DSM 22807</strain>
    </source>
</reference>
<dbReference type="AlphaFoldDB" id="A0A1M6H750"/>
<name>A0A1M6H750_9FLAO</name>
<feature type="signal peptide" evidence="1">
    <location>
        <begin position="1"/>
        <end position="18"/>
    </location>
</feature>
<keyword evidence="3" id="KW-1185">Reference proteome</keyword>